<feature type="domain" description="Fe/B12 periplasmic-binding" evidence="6">
    <location>
        <begin position="57"/>
        <end position="326"/>
    </location>
</feature>
<keyword evidence="8" id="KW-1185">Reference proteome</keyword>
<feature type="chain" id="PRO_5046435729" evidence="5">
    <location>
        <begin position="22"/>
        <end position="329"/>
    </location>
</feature>
<evidence type="ECO:0000256" key="5">
    <source>
        <dbReference type="SAM" id="SignalP"/>
    </source>
</evidence>
<evidence type="ECO:0000313" key="7">
    <source>
        <dbReference type="EMBL" id="MEQ3549319.1"/>
    </source>
</evidence>
<reference evidence="7 8" key="1">
    <citation type="submission" date="2024-03" db="EMBL/GenBank/DDBJ databases">
        <title>Draft genome sequence of Pseudonocardia nematodicida JCM 31783.</title>
        <authorList>
            <person name="Butdee W."/>
            <person name="Duangmal K."/>
        </authorList>
    </citation>
    <scope>NUCLEOTIDE SEQUENCE [LARGE SCALE GENOMIC DNA]</scope>
    <source>
        <strain evidence="7 8">JCM 31783</strain>
    </source>
</reference>
<dbReference type="CDD" id="cd01146">
    <property type="entry name" value="FhuD"/>
    <property type="match status" value="1"/>
</dbReference>
<dbReference type="Pfam" id="PF01497">
    <property type="entry name" value="Peripla_BP_2"/>
    <property type="match status" value="1"/>
</dbReference>
<dbReference type="InterPro" id="IPR051313">
    <property type="entry name" value="Bact_iron-sidero_bind"/>
</dbReference>
<dbReference type="InterPro" id="IPR002491">
    <property type="entry name" value="ABC_transptr_periplasmic_BD"/>
</dbReference>
<evidence type="ECO:0000313" key="8">
    <source>
        <dbReference type="Proteomes" id="UP001494902"/>
    </source>
</evidence>
<dbReference type="PANTHER" id="PTHR30532">
    <property type="entry name" value="IRON III DICITRATE-BINDING PERIPLASMIC PROTEIN"/>
    <property type="match status" value="1"/>
</dbReference>
<keyword evidence="3" id="KW-0813">Transport</keyword>
<dbReference type="SUPFAM" id="SSF53807">
    <property type="entry name" value="Helical backbone' metal receptor"/>
    <property type="match status" value="1"/>
</dbReference>
<evidence type="ECO:0000259" key="6">
    <source>
        <dbReference type="PROSITE" id="PS50983"/>
    </source>
</evidence>
<keyword evidence="4 5" id="KW-0732">Signal</keyword>
<organism evidence="7 8">
    <name type="scientific">Pseudonocardia nematodicida</name>
    <dbReference type="NCBI Taxonomy" id="1206997"/>
    <lineage>
        <taxon>Bacteria</taxon>
        <taxon>Bacillati</taxon>
        <taxon>Actinomycetota</taxon>
        <taxon>Actinomycetes</taxon>
        <taxon>Pseudonocardiales</taxon>
        <taxon>Pseudonocardiaceae</taxon>
        <taxon>Pseudonocardia</taxon>
    </lineage>
</organism>
<dbReference type="Proteomes" id="UP001494902">
    <property type="component" value="Unassembled WGS sequence"/>
</dbReference>
<name>A0ABV1K650_9PSEU</name>
<comment type="subcellular location">
    <subcellularLocation>
        <location evidence="1">Cell envelope</location>
    </subcellularLocation>
</comment>
<comment type="caution">
    <text evidence="7">The sequence shown here is derived from an EMBL/GenBank/DDBJ whole genome shotgun (WGS) entry which is preliminary data.</text>
</comment>
<proteinExistence type="inferred from homology"/>
<dbReference type="Gene3D" id="3.40.50.1980">
    <property type="entry name" value="Nitrogenase molybdenum iron protein domain"/>
    <property type="match status" value="2"/>
</dbReference>
<sequence>MLRQLLPFVALCGLLAGCASAPSDDDAAGAADPAGAGFPVSVEHAFGTTEIPAEPTRVVALGVTDADPLLALGVTPVATAAYTFYEDDGGLGPWARDLVEGEPPQVLTGDPNPEQLAALAPDLIVAVTAGIDQQTYDVLSAIAPVLARPADTIDFGVPRDAQTRAVAAALGRTEQGEELIDAAEQAFTDAVNAHPEFEGRTASTVLPFDGTYGAYTPVDTRGRFTADLGFTLPQTIADLDDGDSFYVEVSPERVGLLDGDVLVMLADEGPAQEQVDNDQVLAQVPVVADGRMIVPDTDTRGAMTYNSVLSAPFALERLVPQIADAIGRS</sequence>
<comment type="similarity">
    <text evidence="2">Belongs to the bacterial solute-binding protein 8 family.</text>
</comment>
<dbReference type="PROSITE" id="PS50983">
    <property type="entry name" value="FE_B12_PBP"/>
    <property type="match status" value="1"/>
</dbReference>
<dbReference type="EMBL" id="JBEDNQ010000001">
    <property type="protein sequence ID" value="MEQ3549319.1"/>
    <property type="molecule type" value="Genomic_DNA"/>
</dbReference>
<accession>A0ABV1K650</accession>
<evidence type="ECO:0000256" key="3">
    <source>
        <dbReference type="ARBA" id="ARBA00022448"/>
    </source>
</evidence>
<protein>
    <submittedName>
        <fullName evidence="7">Iron-siderophore ABC transporter substrate-binding protein</fullName>
    </submittedName>
</protein>
<gene>
    <name evidence="7" type="ORF">WIS52_02445</name>
</gene>
<dbReference type="RefSeq" id="WP_349296402.1">
    <property type="nucleotide sequence ID" value="NZ_JBEDNQ010000001.1"/>
</dbReference>
<evidence type="ECO:0000256" key="4">
    <source>
        <dbReference type="ARBA" id="ARBA00022729"/>
    </source>
</evidence>
<dbReference type="PROSITE" id="PS51257">
    <property type="entry name" value="PROKAR_LIPOPROTEIN"/>
    <property type="match status" value="1"/>
</dbReference>
<evidence type="ECO:0000256" key="1">
    <source>
        <dbReference type="ARBA" id="ARBA00004196"/>
    </source>
</evidence>
<feature type="signal peptide" evidence="5">
    <location>
        <begin position="1"/>
        <end position="21"/>
    </location>
</feature>
<dbReference type="PANTHER" id="PTHR30532:SF24">
    <property type="entry name" value="FERRIC ENTEROBACTIN-BINDING PERIPLASMIC PROTEIN FEPB"/>
    <property type="match status" value="1"/>
</dbReference>
<evidence type="ECO:0000256" key="2">
    <source>
        <dbReference type="ARBA" id="ARBA00008814"/>
    </source>
</evidence>